<evidence type="ECO:0000259" key="1">
    <source>
        <dbReference type="Pfam" id="PF20523"/>
    </source>
</evidence>
<dbReference type="OrthoDB" id="1305902at2759"/>
<name>A0A371EBP7_MUCPR</name>
<dbReference type="EMBL" id="QJKJ01014889">
    <property type="protein sequence ID" value="RDX63458.1"/>
    <property type="molecule type" value="Genomic_DNA"/>
</dbReference>
<organism evidence="2 3">
    <name type="scientific">Mucuna pruriens</name>
    <name type="common">Velvet bean</name>
    <name type="synonym">Dolichos pruriens</name>
    <dbReference type="NCBI Taxonomy" id="157652"/>
    <lineage>
        <taxon>Eukaryota</taxon>
        <taxon>Viridiplantae</taxon>
        <taxon>Streptophyta</taxon>
        <taxon>Embryophyta</taxon>
        <taxon>Tracheophyta</taxon>
        <taxon>Spermatophyta</taxon>
        <taxon>Magnoliopsida</taxon>
        <taxon>eudicotyledons</taxon>
        <taxon>Gunneridae</taxon>
        <taxon>Pentapetalae</taxon>
        <taxon>rosids</taxon>
        <taxon>fabids</taxon>
        <taxon>Fabales</taxon>
        <taxon>Fabaceae</taxon>
        <taxon>Papilionoideae</taxon>
        <taxon>50 kb inversion clade</taxon>
        <taxon>NPAAA clade</taxon>
        <taxon>indigoferoid/millettioid clade</taxon>
        <taxon>Phaseoleae</taxon>
        <taxon>Mucuna</taxon>
    </lineage>
</organism>
<dbReference type="AlphaFoldDB" id="A0A371EBP7"/>
<evidence type="ECO:0000313" key="3">
    <source>
        <dbReference type="Proteomes" id="UP000257109"/>
    </source>
</evidence>
<sequence length="274" mass="31565">MKLSRPDGFLSMSTLSLHADSVSTCRLHLCMPTPSSHADSIFACRLHLRMSTMSSHADSVSTYRLRLRLLSSSCLFGFISTVRPTPLQQISHVCMTRSSSNNLHAFDPEIDRTLHRLRKVRSIEVGYSSSFISIFDSVNNTFTSNLTSNSDFFEFSSTDTNSNSNIVVNTFHEPEKMENNDRTLKELAMPNVLYQPWYIQYPQLEPAQSYELKSRLIHLLPKFHGLEGEDLYKHPKEFHVVCSMMRPHGILEDYIKMKVFPFSLDRAIKDWLYL</sequence>
<comment type="caution">
    <text evidence="2">The sequence shown here is derived from an EMBL/GenBank/DDBJ whole genome shotgun (WGS) entry which is preliminary data.</text>
</comment>
<feature type="non-terminal residue" evidence="2">
    <location>
        <position position="1"/>
    </location>
</feature>
<dbReference type="Proteomes" id="UP000257109">
    <property type="component" value="Unassembled WGS sequence"/>
</dbReference>
<protein>
    <recommendedName>
        <fullName evidence="1">DUF6738 domain-containing protein</fullName>
    </recommendedName>
</protein>
<keyword evidence="3" id="KW-1185">Reference proteome</keyword>
<dbReference type="InterPro" id="IPR046626">
    <property type="entry name" value="DUF6738"/>
</dbReference>
<gene>
    <name evidence="2" type="ORF">CR513_58109</name>
</gene>
<feature type="domain" description="DUF6738" evidence="1">
    <location>
        <begin position="95"/>
        <end position="151"/>
    </location>
</feature>
<accession>A0A371EBP7</accession>
<evidence type="ECO:0000313" key="2">
    <source>
        <dbReference type="EMBL" id="RDX63458.1"/>
    </source>
</evidence>
<proteinExistence type="predicted"/>
<dbReference type="Pfam" id="PF20523">
    <property type="entry name" value="DUF6738"/>
    <property type="match status" value="1"/>
</dbReference>
<reference evidence="2" key="1">
    <citation type="submission" date="2018-05" db="EMBL/GenBank/DDBJ databases">
        <title>Draft genome of Mucuna pruriens seed.</title>
        <authorList>
            <person name="Nnadi N.E."/>
            <person name="Vos R."/>
            <person name="Hasami M.H."/>
            <person name="Devisetty U.K."/>
            <person name="Aguiy J.C."/>
        </authorList>
    </citation>
    <scope>NUCLEOTIDE SEQUENCE [LARGE SCALE GENOMIC DNA]</scope>
    <source>
        <strain evidence="2">JCA_2017</strain>
    </source>
</reference>